<keyword evidence="1" id="KW-0175">Coiled coil</keyword>
<evidence type="ECO:0000313" key="4">
    <source>
        <dbReference type="Proteomes" id="UP000661435"/>
    </source>
</evidence>
<feature type="transmembrane region" description="Helical" evidence="2">
    <location>
        <begin position="621"/>
        <end position="639"/>
    </location>
</feature>
<evidence type="ECO:0000256" key="1">
    <source>
        <dbReference type="SAM" id="Coils"/>
    </source>
</evidence>
<evidence type="ECO:0000256" key="2">
    <source>
        <dbReference type="SAM" id="Phobius"/>
    </source>
</evidence>
<keyword evidence="2" id="KW-0472">Membrane</keyword>
<protein>
    <submittedName>
        <fullName evidence="3">Uncharacterized protein</fullName>
    </submittedName>
</protein>
<feature type="coiled-coil region" evidence="1">
    <location>
        <begin position="7"/>
        <end position="108"/>
    </location>
</feature>
<feature type="transmembrane region" description="Helical" evidence="2">
    <location>
        <begin position="587"/>
        <end position="606"/>
    </location>
</feature>
<feature type="transmembrane region" description="Helical" evidence="2">
    <location>
        <begin position="438"/>
        <end position="459"/>
    </location>
</feature>
<keyword evidence="2" id="KW-0812">Transmembrane</keyword>
<accession>A0A8J6MAK4</accession>
<feature type="transmembrane region" description="Helical" evidence="2">
    <location>
        <begin position="504"/>
        <end position="521"/>
    </location>
</feature>
<dbReference type="AlphaFoldDB" id="A0A8J6MAK4"/>
<proteinExistence type="predicted"/>
<dbReference type="RefSeq" id="WP_186908857.1">
    <property type="nucleotide sequence ID" value="NZ_JACOPP010000035.1"/>
</dbReference>
<keyword evidence="4" id="KW-1185">Reference proteome</keyword>
<feature type="transmembrane region" description="Helical" evidence="2">
    <location>
        <begin position="562"/>
        <end position="580"/>
    </location>
</feature>
<feature type="transmembrane region" description="Helical" evidence="2">
    <location>
        <begin position="407"/>
        <end position="426"/>
    </location>
</feature>
<comment type="caution">
    <text evidence="3">The sequence shown here is derived from an EMBL/GenBank/DDBJ whole genome shotgun (WGS) entry which is preliminary data.</text>
</comment>
<dbReference type="EMBL" id="JACOPP010000035">
    <property type="protein sequence ID" value="MBC5735066.1"/>
    <property type="molecule type" value="Genomic_DNA"/>
</dbReference>
<sequence>MPDGSIVFSTELDNKELNRQLQKSKKEIEKLGQTIEEQEAKKSPLVQQAQELERRVKSARLEAQKYAAQWELGVAGADKSQSEAISTAQQLEMQHAKLVSQIDKIDAKLTPAYAKLDGMEKSAGELERELAAASGGARAFAPAISQAEKYMNRFVNRVKGLARRVFVFTLITSALRSLREWLGRAIRTNGEATASIARLKAALLTLAQPLVEIIIPAVKTLADLLTSVVMMTAQIVATMFGMTVEQSQKAAEGLHEEMGALEGTEKAADDASKSLAAFDEINKLSSANGNSGDSNSDKESIEPDFAGLDKNDDWLASMMEKVSAWVPVAMLLGGIALVAIGAATGNLFLVVAGLLLLGYAVTVSEQNQALQSWVDALGLNSVQEFVVIAILLGGIAMVAIGAAMGNILLVLAGLAIIWMAIAYTQSSGMMKSWTEEQVSKAAAFITAALILGGIALIAIGAATANILMVIAGLSLLAAGIYVGIKSGALKAWAEVLGLDSVFDYVVAAIQLAGIALIAIGAAMGNIVMVVAGAAMLLTGVIIESIGEKTLKSWWEVLKLTNIQQWVSAALLLVGVALIAVGAAMANIFMVIAGAAMLGLGIVVTSQNDLQDWVTTLGLEKVAGWVTAALMLAGIAFVVIGAMTVNVLLVVAGIALLGTGIFIGTTTGTFKSWVESLGLEEVAGWVSTAMLLAGIALVAIGAMTLNPLLILAGLGLLGAGAVLKGASYSAKSSQAAQSAQLQRATIPSMATYEIPALATGAVIPANREFLAVLGDQKSGTNIEAPMSTIEEGVENVLRRNGWNGSGAVEIHLIVSAKSGIGKALKFEVDKETERQGVKLVGG</sequence>
<feature type="transmembrane region" description="Helical" evidence="2">
    <location>
        <begin position="707"/>
        <end position="727"/>
    </location>
</feature>
<keyword evidence="2" id="KW-1133">Transmembrane helix</keyword>
<feature type="transmembrane region" description="Helical" evidence="2">
    <location>
        <begin position="526"/>
        <end position="542"/>
    </location>
</feature>
<feature type="transmembrane region" description="Helical" evidence="2">
    <location>
        <begin position="328"/>
        <end position="361"/>
    </location>
</feature>
<feature type="transmembrane region" description="Helical" evidence="2">
    <location>
        <begin position="466"/>
        <end position="484"/>
    </location>
</feature>
<feature type="transmembrane region" description="Helical" evidence="2">
    <location>
        <begin position="646"/>
        <end position="669"/>
    </location>
</feature>
<gene>
    <name evidence="3" type="ORF">H8S57_15220</name>
</gene>
<feature type="transmembrane region" description="Helical" evidence="2">
    <location>
        <begin position="381"/>
        <end position="400"/>
    </location>
</feature>
<reference evidence="3" key="1">
    <citation type="submission" date="2020-08" db="EMBL/GenBank/DDBJ databases">
        <title>Genome public.</title>
        <authorList>
            <person name="Liu C."/>
            <person name="Sun Q."/>
        </authorList>
    </citation>
    <scope>NUCLEOTIDE SEQUENCE</scope>
    <source>
        <strain evidence="3">NSJ-51</strain>
    </source>
</reference>
<dbReference type="Proteomes" id="UP000661435">
    <property type="component" value="Unassembled WGS sequence"/>
</dbReference>
<name>A0A8J6MAK4_9FIRM</name>
<evidence type="ECO:0000313" key="3">
    <source>
        <dbReference type="EMBL" id="MBC5735066.1"/>
    </source>
</evidence>
<organism evidence="3 4">
    <name type="scientific">Lawsonibacter hominis</name>
    <dbReference type="NCBI Taxonomy" id="2763053"/>
    <lineage>
        <taxon>Bacteria</taxon>
        <taxon>Bacillati</taxon>
        <taxon>Bacillota</taxon>
        <taxon>Clostridia</taxon>
        <taxon>Eubacteriales</taxon>
        <taxon>Oscillospiraceae</taxon>
        <taxon>Lawsonibacter</taxon>
    </lineage>
</organism>
<feature type="transmembrane region" description="Helical" evidence="2">
    <location>
        <begin position="681"/>
        <end position="700"/>
    </location>
</feature>